<evidence type="ECO:0000313" key="10">
    <source>
        <dbReference type="EMBL" id="TJZ72956.1"/>
    </source>
</evidence>
<feature type="compositionally biased region" description="Basic and acidic residues" evidence="8">
    <location>
        <begin position="1"/>
        <end position="12"/>
    </location>
</feature>
<dbReference type="AlphaFoldDB" id="A0A4U0PWM9"/>
<keyword evidence="5 9" id="KW-0812">Transmembrane</keyword>
<dbReference type="PANTHER" id="PTHR21716">
    <property type="entry name" value="TRANSMEMBRANE PROTEIN"/>
    <property type="match status" value="1"/>
</dbReference>
<feature type="transmembrane region" description="Helical" evidence="9">
    <location>
        <begin position="323"/>
        <end position="348"/>
    </location>
</feature>
<dbReference type="InterPro" id="IPR002549">
    <property type="entry name" value="AI-2E-like"/>
</dbReference>
<dbReference type="Proteomes" id="UP000310016">
    <property type="component" value="Unassembled WGS sequence"/>
</dbReference>
<reference evidence="10 11" key="1">
    <citation type="submission" date="2019-04" db="EMBL/GenBank/DDBJ databases">
        <title>Chitiniphilus eburnea sp. nov., a novel chitinolytic bacterium isolated from aquaculture sludge.</title>
        <authorList>
            <person name="Sheng M."/>
        </authorList>
    </citation>
    <scope>NUCLEOTIDE SEQUENCE [LARGE SCALE GENOMIC DNA]</scope>
    <source>
        <strain evidence="10 11">HX-2-15</strain>
    </source>
</reference>
<comment type="similarity">
    <text evidence="2">Belongs to the autoinducer-2 exporter (AI-2E) (TC 2.A.86) family.</text>
</comment>
<feature type="transmembrane region" description="Helical" evidence="9">
    <location>
        <begin position="65"/>
        <end position="87"/>
    </location>
</feature>
<dbReference type="Pfam" id="PF01594">
    <property type="entry name" value="AI-2E_transport"/>
    <property type="match status" value="1"/>
</dbReference>
<keyword evidence="11" id="KW-1185">Reference proteome</keyword>
<feature type="transmembrane region" description="Helical" evidence="9">
    <location>
        <begin position="288"/>
        <end position="311"/>
    </location>
</feature>
<evidence type="ECO:0000256" key="3">
    <source>
        <dbReference type="ARBA" id="ARBA00022448"/>
    </source>
</evidence>
<proteinExistence type="inferred from homology"/>
<evidence type="ECO:0000256" key="2">
    <source>
        <dbReference type="ARBA" id="ARBA00009773"/>
    </source>
</evidence>
<evidence type="ECO:0000313" key="11">
    <source>
        <dbReference type="Proteomes" id="UP000310016"/>
    </source>
</evidence>
<organism evidence="10 11">
    <name type="scientific">Chitiniphilus eburneus</name>
    <dbReference type="NCBI Taxonomy" id="2571148"/>
    <lineage>
        <taxon>Bacteria</taxon>
        <taxon>Pseudomonadati</taxon>
        <taxon>Pseudomonadota</taxon>
        <taxon>Betaproteobacteria</taxon>
        <taxon>Neisseriales</taxon>
        <taxon>Chitinibacteraceae</taxon>
        <taxon>Chitiniphilus</taxon>
    </lineage>
</organism>
<evidence type="ECO:0000256" key="6">
    <source>
        <dbReference type="ARBA" id="ARBA00022989"/>
    </source>
</evidence>
<evidence type="ECO:0000256" key="7">
    <source>
        <dbReference type="ARBA" id="ARBA00023136"/>
    </source>
</evidence>
<name>A0A4U0PWM9_9NEIS</name>
<protein>
    <submittedName>
        <fullName evidence="10">AI-2E family transporter</fullName>
    </submittedName>
</protein>
<dbReference type="GO" id="GO:0005886">
    <property type="term" value="C:plasma membrane"/>
    <property type="evidence" value="ECO:0007669"/>
    <property type="project" value="UniProtKB-SubCell"/>
</dbReference>
<dbReference type="EMBL" id="SUMF01000013">
    <property type="protein sequence ID" value="TJZ72956.1"/>
    <property type="molecule type" value="Genomic_DNA"/>
</dbReference>
<dbReference type="OrthoDB" id="8566218at2"/>
<feature type="transmembrane region" description="Helical" evidence="9">
    <location>
        <begin position="94"/>
        <end position="115"/>
    </location>
</feature>
<sequence>MKAHDSPLEPDRSGTPPLSRPATPGPLMPGATLRRLTLMLLSAGPLSGLFTAVLLLALMGLARDMLVPVVVGLLLALLLDPVVVAVMRLVPSRAVATVAVVILVGAMFGCGVVFFGHQLVSAAERVPELAQKVAGEIGRLQHDPDNLITKVGGSLTRLERSLAPGETVQLLPPTAPVEPAVRVPPPSTSGSLLKDTAILATSSMLVVVSKLTIILLMTFLSLLEMPRLTRGFLRVLRLAQCTRPCARHLLREPLHQLRLYVSVLLVSNLIIGVLAGIGFALAGLENPVGWGVAAGLLHFVPYIGLALFGLLTFGIAYLHDGNLWLALLLSVGMLLVASLVGTLLVSWMQSRLSRVNQTSIFVSMVFWGWLWGLWGLILGPALAVMMKAVLDRMRRGKAILWMME</sequence>
<comment type="subcellular location">
    <subcellularLocation>
        <location evidence="1">Cell membrane</location>
        <topology evidence="1">Multi-pass membrane protein</topology>
    </subcellularLocation>
</comment>
<evidence type="ECO:0000256" key="8">
    <source>
        <dbReference type="SAM" id="MobiDB-lite"/>
    </source>
</evidence>
<keyword evidence="6 9" id="KW-1133">Transmembrane helix</keyword>
<evidence type="ECO:0000256" key="4">
    <source>
        <dbReference type="ARBA" id="ARBA00022475"/>
    </source>
</evidence>
<dbReference type="RefSeq" id="WP_136773701.1">
    <property type="nucleotide sequence ID" value="NZ_CP156074.1"/>
</dbReference>
<feature type="transmembrane region" description="Helical" evidence="9">
    <location>
        <begin position="36"/>
        <end position="59"/>
    </location>
</feature>
<gene>
    <name evidence="10" type="ORF">FAZ21_12110</name>
</gene>
<feature type="transmembrane region" description="Helical" evidence="9">
    <location>
        <begin position="360"/>
        <end position="385"/>
    </location>
</feature>
<keyword evidence="3" id="KW-0813">Transport</keyword>
<comment type="caution">
    <text evidence="10">The sequence shown here is derived from an EMBL/GenBank/DDBJ whole genome shotgun (WGS) entry which is preliminary data.</text>
</comment>
<evidence type="ECO:0000256" key="9">
    <source>
        <dbReference type="SAM" id="Phobius"/>
    </source>
</evidence>
<feature type="transmembrane region" description="Helical" evidence="9">
    <location>
        <begin position="257"/>
        <end position="282"/>
    </location>
</feature>
<accession>A0A4U0PWM9</accession>
<keyword evidence="7 9" id="KW-0472">Membrane</keyword>
<evidence type="ECO:0000256" key="1">
    <source>
        <dbReference type="ARBA" id="ARBA00004651"/>
    </source>
</evidence>
<keyword evidence="4" id="KW-1003">Cell membrane</keyword>
<evidence type="ECO:0000256" key="5">
    <source>
        <dbReference type="ARBA" id="ARBA00022692"/>
    </source>
</evidence>
<dbReference type="PANTHER" id="PTHR21716:SF53">
    <property type="entry name" value="PERMEASE PERM-RELATED"/>
    <property type="match status" value="1"/>
</dbReference>
<feature type="transmembrane region" description="Helical" evidence="9">
    <location>
        <begin position="197"/>
        <end position="223"/>
    </location>
</feature>
<feature type="region of interest" description="Disordered" evidence="8">
    <location>
        <begin position="1"/>
        <end position="26"/>
    </location>
</feature>